<keyword evidence="1 4" id="KW-0808">Transferase</keyword>
<dbReference type="NCBIfam" id="TIGR00125">
    <property type="entry name" value="cyt_tran_rel"/>
    <property type="match status" value="1"/>
</dbReference>
<dbReference type="PANTHER" id="PTHR43793">
    <property type="entry name" value="FAD SYNTHASE"/>
    <property type="match status" value="1"/>
</dbReference>
<keyword evidence="2 4" id="KW-0548">Nucleotidyltransferase</keyword>
<gene>
    <name evidence="4" type="ORF">UFOVP257_58</name>
</gene>
<dbReference type="InterPro" id="IPR014729">
    <property type="entry name" value="Rossmann-like_a/b/a_fold"/>
</dbReference>
<evidence type="ECO:0000259" key="3">
    <source>
        <dbReference type="Pfam" id="PF01467"/>
    </source>
</evidence>
<organism evidence="4">
    <name type="scientific">uncultured Caudovirales phage</name>
    <dbReference type="NCBI Taxonomy" id="2100421"/>
    <lineage>
        <taxon>Viruses</taxon>
        <taxon>Duplodnaviria</taxon>
        <taxon>Heunggongvirae</taxon>
        <taxon>Uroviricota</taxon>
        <taxon>Caudoviricetes</taxon>
        <taxon>Peduoviridae</taxon>
        <taxon>Maltschvirus</taxon>
        <taxon>Maltschvirus maltsch</taxon>
    </lineage>
</organism>
<dbReference type="InterPro" id="IPR050385">
    <property type="entry name" value="Archaeal_FAD_synthase"/>
</dbReference>
<dbReference type="EMBL" id="LR796274">
    <property type="protein sequence ID" value="CAB4133149.1"/>
    <property type="molecule type" value="Genomic_DNA"/>
</dbReference>
<proteinExistence type="predicted"/>
<evidence type="ECO:0000313" key="4">
    <source>
        <dbReference type="EMBL" id="CAB4133149.1"/>
    </source>
</evidence>
<reference evidence="4" key="1">
    <citation type="submission" date="2020-04" db="EMBL/GenBank/DDBJ databases">
        <authorList>
            <person name="Chiriac C."/>
            <person name="Salcher M."/>
            <person name="Ghai R."/>
            <person name="Kavagutti S V."/>
        </authorList>
    </citation>
    <scope>NUCLEOTIDE SEQUENCE</scope>
</reference>
<protein>
    <submittedName>
        <fullName evidence="4">TagD Cytidylyltransferase</fullName>
    </submittedName>
</protein>
<evidence type="ECO:0000256" key="2">
    <source>
        <dbReference type="ARBA" id="ARBA00022695"/>
    </source>
</evidence>
<dbReference type="Pfam" id="PF01467">
    <property type="entry name" value="CTP_transf_like"/>
    <property type="match status" value="1"/>
</dbReference>
<dbReference type="GO" id="GO:0016779">
    <property type="term" value="F:nucleotidyltransferase activity"/>
    <property type="evidence" value="ECO:0007669"/>
    <property type="project" value="UniProtKB-KW"/>
</dbReference>
<dbReference type="Gene3D" id="3.40.50.620">
    <property type="entry name" value="HUPs"/>
    <property type="match status" value="1"/>
</dbReference>
<feature type="domain" description="Cytidyltransferase-like" evidence="3">
    <location>
        <begin position="9"/>
        <end position="103"/>
    </location>
</feature>
<accession>A0A6J5LN18</accession>
<dbReference type="SUPFAM" id="SSF52374">
    <property type="entry name" value="Nucleotidylyl transferase"/>
    <property type="match status" value="1"/>
</dbReference>
<sequence>MKNTIVAVSGGFDPIHSGHIAMIQQARAHGTHVIVGLNSDEWLVRKKGRSFMPFKERAAILNAIKGVDRVMSFDDSNDTACDFLEKLKTQYPQCDIIFANGGDRTQHNIPEMSVSGIEFKFYIGGEKTASSSDFLSRWLNTSSQAA</sequence>
<dbReference type="InterPro" id="IPR004821">
    <property type="entry name" value="Cyt_trans-like"/>
</dbReference>
<dbReference type="PANTHER" id="PTHR43793:SF2">
    <property type="entry name" value="BIFUNCTIONAL PROTEIN HLDE"/>
    <property type="match status" value="1"/>
</dbReference>
<name>A0A6J5LN18_9CAUD</name>
<evidence type="ECO:0000256" key="1">
    <source>
        <dbReference type="ARBA" id="ARBA00022679"/>
    </source>
</evidence>